<keyword evidence="2" id="KW-1185">Reference proteome</keyword>
<reference evidence="1 2" key="1">
    <citation type="journal article" date="2023" name="Hortic Res">
        <title>Pangenome of water caltrop reveals structural variations and asymmetric subgenome divergence after allopolyploidization.</title>
        <authorList>
            <person name="Zhang X."/>
            <person name="Chen Y."/>
            <person name="Wang L."/>
            <person name="Yuan Y."/>
            <person name="Fang M."/>
            <person name="Shi L."/>
            <person name="Lu R."/>
            <person name="Comes H.P."/>
            <person name="Ma Y."/>
            <person name="Chen Y."/>
            <person name="Huang G."/>
            <person name="Zhou Y."/>
            <person name="Zheng Z."/>
            <person name="Qiu Y."/>
        </authorList>
    </citation>
    <scope>NUCLEOTIDE SEQUENCE [LARGE SCALE GENOMIC DNA]</scope>
    <source>
        <tissue evidence="1">Roots</tissue>
    </source>
</reference>
<sequence length="363" mass="40613">MNSRGITWAANIYQKFEAMCLEVEELIQQDTAKYVENQVQSVGACVKKFYSDVMEDFLPPSHDPGKVRSFEMLEQFNDVEVCKKPKPLEVKEPLKVDITQLRKRPKAPSHVQNSSDIVAPGSLHDVTMLKGLAESEVASASSGNNDFCSSQVLQRNFVTSRKESPLACLGLSDCTQHDLIGHNSDEAETRDEVTRDPSMHPLPCCTSLPESGLVQNIEWEKTLSSSEGFSVVSHDSFGASCKTKDFCSNIHEETRFSIQEHGTVDHSNKAKLEESCILVNEDDLRFISPKSRPYKKKICDAFYSKKRGSRTQEYKQLATEFANTAKCHAECTSSSALALISSTRHLQSSRLDNLIGESEWEFL</sequence>
<gene>
    <name evidence="1" type="ORF">SAY87_009954</name>
</gene>
<comment type="caution">
    <text evidence="1">The sequence shown here is derived from an EMBL/GenBank/DDBJ whole genome shotgun (WGS) entry which is preliminary data.</text>
</comment>
<dbReference type="EMBL" id="JAXIOK010000022">
    <property type="protein sequence ID" value="KAK4743642.1"/>
    <property type="molecule type" value="Genomic_DNA"/>
</dbReference>
<evidence type="ECO:0000313" key="2">
    <source>
        <dbReference type="Proteomes" id="UP001345219"/>
    </source>
</evidence>
<dbReference type="Proteomes" id="UP001345219">
    <property type="component" value="Chromosome 9"/>
</dbReference>
<proteinExistence type="predicted"/>
<organism evidence="1 2">
    <name type="scientific">Trapa incisa</name>
    <dbReference type="NCBI Taxonomy" id="236973"/>
    <lineage>
        <taxon>Eukaryota</taxon>
        <taxon>Viridiplantae</taxon>
        <taxon>Streptophyta</taxon>
        <taxon>Embryophyta</taxon>
        <taxon>Tracheophyta</taxon>
        <taxon>Spermatophyta</taxon>
        <taxon>Magnoliopsida</taxon>
        <taxon>eudicotyledons</taxon>
        <taxon>Gunneridae</taxon>
        <taxon>Pentapetalae</taxon>
        <taxon>rosids</taxon>
        <taxon>malvids</taxon>
        <taxon>Myrtales</taxon>
        <taxon>Lythraceae</taxon>
        <taxon>Trapa</taxon>
    </lineage>
</organism>
<name>A0AAN7GPU3_9MYRT</name>
<protein>
    <submittedName>
        <fullName evidence="1">Uncharacterized protein</fullName>
    </submittedName>
</protein>
<dbReference type="InterPro" id="IPR053273">
    <property type="entry name" value="CST_Regulator"/>
</dbReference>
<dbReference type="PANTHER" id="PTHR34659:SF1">
    <property type="entry name" value="PROTEIN EGT2"/>
    <property type="match status" value="1"/>
</dbReference>
<dbReference type="PANTHER" id="PTHR34659">
    <property type="entry name" value="BNAA05G11610D PROTEIN"/>
    <property type="match status" value="1"/>
</dbReference>
<accession>A0AAN7GPU3</accession>
<dbReference type="AlphaFoldDB" id="A0AAN7GPU3"/>
<evidence type="ECO:0000313" key="1">
    <source>
        <dbReference type="EMBL" id="KAK4743642.1"/>
    </source>
</evidence>